<name>A0A4D9EBX3_9SAUR</name>
<comment type="caution">
    <text evidence="1">The sequence shown here is derived from an EMBL/GenBank/DDBJ whole genome shotgun (WGS) entry which is preliminary data.</text>
</comment>
<gene>
    <name evidence="1" type="ORF">DR999_PMT11542</name>
</gene>
<reference evidence="1 2" key="1">
    <citation type="submission" date="2019-04" db="EMBL/GenBank/DDBJ databases">
        <title>Draft genome of the big-headed turtle Platysternon megacephalum.</title>
        <authorList>
            <person name="Gong S."/>
        </authorList>
    </citation>
    <scope>NUCLEOTIDE SEQUENCE [LARGE SCALE GENOMIC DNA]</scope>
    <source>
        <strain evidence="1">DO16091913</strain>
        <tissue evidence="1">Muscle</tissue>
    </source>
</reference>
<keyword evidence="2" id="KW-1185">Reference proteome</keyword>
<evidence type="ECO:0000313" key="2">
    <source>
        <dbReference type="Proteomes" id="UP000297703"/>
    </source>
</evidence>
<dbReference type="Proteomes" id="UP000297703">
    <property type="component" value="Unassembled WGS sequence"/>
</dbReference>
<accession>A0A4D9EBX3</accession>
<proteinExistence type="predicted"/>
<dbReference type="OrthoDB" id="9947986at2759"/>
<dbReference type="EMBL" id="QXTE01000107">
    <property type="protein sequence ID" value="TFK05905.1"/>
    <property type="molecule type" value="Genomic_DNA"/>
</dbReference>
<organism evidence="1 2">
    <name type="scientific">Platysternon megacephalum</name>
    <name type="common">big-headed turtle</name>
    <dbReference type="NCBI Taxonomy" id="55544"/>
    <lineage>
        <taxon>Eukaryota</taxon>
        <taxon>Metazoa</taxon>
        <taxon>Chordata</taxon>
        <taxon>Craniata</taxon>
        <taxon>Vertebrata</taxon>
        <taxon>Euteleostomi</taxon>
        <taxon>Archelosauria</taxon>
        <taxon>Testudinata</taxon>
        <taxon>Testudines</taxon>
        <taxon>Cryptodira</taxon>
        <taxon>Durocryptodira</taxon>
        <taxon>Testudinoidea</taxon>
        <taxon>Platysternidae</taxon>
        <taxon>Platysternon</taxon>
    </lineage>
</organism>
<dbReference type="GO" id="GO:0016787">
    <property type="term" value="F:hydrolase activity"/>
    <property type="evidence" value="ECO:0007669"/>
    <property type="project" value="UniProtKB-KW"/>
</dbReference>
<reference evidence="1 2" key="2">
    <citation type="submission" date="2019-04" db="EMBL/GenBank/DDBJ databases">
        <title>The genome sequence of big-headed turtle.</title>
        <authorList>
            <person name="Gong S."/>
        </authorList>
    </citation>
    <scope>NUCLEOTIDE SEQUENCE [LARGE SCALE GENOMIC DNA]</scope>
    <source>
        <strain evidence="1">DO16091913</strain>
        <tissue evidence="1">Muscle</tissue>
    </source>
</reference>
<evidence type="ECO:0000313" key="1">
    <source>
        <dbReference type="EMBL" id="TFK05905.1"/>
    </source>
</evidence>
<keyword evidence="1" id="KW-0378">Hydrolase</keyword>
<dbReference type="AlphaFoldDB" id="A0A4D9EBX3"/>
<protein>
    <submittedName>
        <fullName evidence="1">Ubiquitin carboxyl-terminal hydrolase 44-A-like</fullName>
    </submittedName>
</protein>
<sequence length="415" mass="47538">MGYTAAGLQDREGWTKPLLVVNSGVFTVQVDSDSALCFHPAWQQHRDTMVSNTVVMNGHAGPSTTAAHEPDLPPEKLKEKRTVWRNETLRSNLLKSGLQFIDRFMELLEETKDVPKPTRKKYLQKMLHAIFFFGRIHNTPIEPREFIPEPYQDTFRERYPAPFEQCTTHLPTKTPYSILLDYVTEVKRFTTPEELMSFLQSFNAQLWNQSPEGPHALNATKFTFTASVIACCFYDDPQGGADLHRFYGASLSCKGLHERRIMIALSSVKTWHKAMAYAVYHGDKGPAITFPEGVWSQAFQFNVKEQKYQEKSPCEKCQQMFRNVNFQPPALPIAPTNRDKWQYGNCAEVESLSKLLLGTRVVEEGVRSTKTPPLNYEAIERDFTGKIEAEIKAKLIEKLGSRQFKTKPLQFFNLQ</sequence>